<dbReference type="SUPFAM" id="SSF49723">
    <property type="entry name" value="Lipase/lipooxygenase domain (PLAT/LH2 domain)"/>
    <property type="match status" value="1"/>
</dbReference>
<dbReference type="Gene3D" id="1.20.58.900">
    <property type="match status" value="1"/>
</dbReference>
<dbReference type="Proteomes" id="UP000663866">
    <property type="component" value="Unassembled WGS sequence"/>
</dbReference>
<evidence type="ECO:0000313" key="3">
    <source>
        <dbReference type="Proteomes" id="UP000663866"/>
    </source>
</evidence>
<dbReference type="AlphaFoldDB" id="A0A819QU58"/>
<dbReference type="InterPro" id="IPR004012">
    <property type="entry name" value="Run_dom"/>
</dbReference>
<dbReference type="PANTHER" id="PTHR46070">
    <property type="entry name" value="PINSTRIPE, ISOFORM A"/>
    <property type="match status" value="1"/>
</dbReference>
<organism evidence="2 3">
    <name type="scientific">Rotaria magnacalcarata</name>
    <dbReference type="NCBI Taxonomy" id="392030"/>
    <lineage>
        <taxon>Eukaryota</taxon>
        <taxon>Metazoa</taxon>
        <taxon>Spiralia</taxon>
        <taxon>Gnathifera</taxon>
        <taxon>Rotifera</taxon>
        <taxon>Eurotatoria</taxon>
        <taxon>Bdelloidea</taxon>
        <taxon>Philodinida</taxon>
        <taxon>Philodinidae</taxon>
        <taxon>Rotaria</taxon>
    </lineage>
</organism>
<evidence type="ECO:0000259" key="1">
    <source>
        <dbReference type="PROSITE" id="PS50826"/>
    </source>
</evidence>
<sequence length="322" mass="36906">MLLRTKSSIDCLTVNQISEIDSIDNDEILNDRDSHTLPRPQMSLHQVRSSPLLAMATSAFNLAPSDNMMITNQSNTSLAHDFHSIELCFEHNPVSVSASEMGFAHVFVRLALERHLLSRHLSELFSHSDLLQTLYKREAFLRTDGEDLRKQFLAHIESLELLDYKCFSNSYPDIDIIYHVIIVPTRARATGISSITTANPYIALAGHDNTGLIPRWNIDHVLVQHQLTNNVYRFPCGRWLGKGVDDDSLERLLVIDSTYSCEMNDSLDFFQRIRDSILYEFRMKHVSIQSETETEKQQYSTCPKGRTFKVEKSFFQIVFIGC</sequence>
<dbReference type="EMBL" id="CAJOBG010002816">
    <property type="protein sequence ID" value="CAF4029662.1"/>
    <property type="molecule type" value="Genomic_DNA"/>
</dbReference>
<keyword evidence="3" id="KW-1185">Reference proteome</keyword>
<comment type="caution">
    <text evidence="2">The sequence shown here is derived from an EMBL/GenBank/DDBJ whole genome shotgun (WGS) entry which is preliminary data.</text>
</comment>
<protein>
    <recommendedName>
        <fullName evidence="1">RUN domain-containing protein</fullName>
    </recommendedName>
</protein>
<dbReference type="Pfam" id="PF02759">
    <property type="entry name" value="RUN"/>
    <property type="match status" value="1"/>
</dbReference>
<accession>A0A819QU58</accession>
<name>A0A819QU58_9BILA</name>
<evidence type="ECO:0000313" key="2">
    <source>
        <dbReference type="EMBL" id="CAF4029662.1"/>
    </source>
</evidence>
<dbReference type="Gene3D" id="2.60.60.20">
    <property type="entry name" value="PLAT/LH2 domain"/>
    <property type="match status" value="1"/>
</dbReference>
<dbReference type="PROSITE" id="PS50826">
    <property type="entry name" value="RUN"/>
    <property type="match status" value="1"/>
</dbReference>
<dbReference type="InterPro" id="IPR047278">
    <property type="entry name" value="DEN5A/B"/>
</dbReference>
<dbReference type="InterPro" id="IPR037213">
    <property type="entry name" value="Run_dom_sf"/>
</dbReference>
<dbReference type="InterPro" id="IPR036392">
    <property type="entry name" value="PLAT/LH2_dom_sf"/>
</dbReference>
<proteinExistence type="predicted"/>
<feature type="domain" description="RUN" evidence="1">
    <location>
        <begin position="1"/>
        <end position="171"/>
    </location>
</feature>
<reference evidence="2" key="1">
    <citation type="submission" date="2021-02" db="EMBL/GenBank/DDBJ databases">
        <authorList>
            <person name="Nowell W R."/>
        </authorList>
    </citation>
    <scope>NUCLEOTIDE SEQUENCE</scope>
</reference>
<dbReference type="SMART" id="SM00593">
    <property type="entry name" value="RUN"/>
    <property type="match status" value="1"/>
</dbReference>
<dbReference type="GO" id="GO:0031267">
    <property type="term" value="F:small GTPase binding"/>
    <property type="evidence" value="ECO:0007669"/>
    <property type="project" value="InterPro"/>
</dbReference>
<dbReference type="SUPFAM" id="SSF140741">
    <property type="entry name" value="RUN domain-like"/>
    <property type="match status" value="1"/>
</dbReference>
<dbReference type="GO" id="GO:0005085">
    <property type="term" value="F:guanyl-nucleotide exchange factor activity"/>
    <property type="evidence" value="ECO:0007669"/>
    <property type="project" value="InterPro"/>
</dbReference>
<dbReference type="PANTHER" id="PTHR46070:SF1">
    <property type="entry name" value="PINSTRIPE, ISOFORM A"/>
    <property type="match status" value="1"/>
</dbReference>
<gene>
    <name evidence="2" type="ORF">OVN521_LOCUS16717</name>
</gene>